<dbReference type="UniPathway" id="UPA00128">
    <property type="reaction ID" value="UER00191"/>
</dbReference>
<keyword evidence="2 5" id="KW-0521">NADP</keyword>
<dbReference type="PANTHER" id="PTHR43238">
    <property type="entry name" value="GDP-L-FUCOSE SYNTHASE"/>
    <property type="match status" value="1"/>
</dbReference>
<dbReference type="GO" id="GO:0042351">
    <property type="term" value="P:'de novo' GDP-L-fucose biosynthetic process"/>
    <property type="evidence" value="ECO:0007669"/>
    <property type="project" value="UniProtKB-UniRule"/>
</dbReference>
<dbReference type="InterPro" id="IPR028614">
    <property type="entry name" value="GDP_fucose/colitose_synth"/>
</dbReference>
<evidence type="ECO:0000256" key="4">
    <source>
        <dbReference type="ARBA" id="ARBA00023235"/>
    </source>
</evidence>
<feature type="binding site" evidence="5">
    <location>
        <position position="213"/>
    </location>
    <ligand>
        <name>substrate</name>
    </ligand>
</feature>
<protein>
    <recommendedName>
        <fullName evidence="5">GDP-L-fucose synthase</fullName>
        <ecNumber evidence="5">1.1.1.271</ecNumber>
    </recommendedName>
    <alternativeName>
        <fullName evidence="5">GDP-4-keto-6-deoxy-D-mannose-3,5-epimerase-4-reductase</fullName>
    </alternativeName>
</protein>
<feature type="binding site" evidence="5">
    <location>
        <position position="151"/>
    </location>
    <ligand>
        <name>NADP(+)</name>
        <dbReference type="ChEBI" id="CHEBI:58349"/>
    </ligand>
</feature>
<feature type="binding site" evidence="5">
    <location>
        <position position="198"/>
    </location>
    <ligand>
        <name>substrate</name>
    </ligand>
</feature>
<dbReference type="Gene3D" id="3.90.25.10">
    <property type="entry name" value="UDP-galactose 4-epimerase, domain 1"/>
    <property type="match status" value="1"/>
</dbReference>
<feature type="binding site" evidence="5">
    <location>
        <begin position="174"/>
        <end position="177"/>
    </location>
    <ligand>
        <name>NADP(+)</name>
        <dbReference type="ChEBI" id="CHEBI:58349"/>
    </ligand>
</feature>
<feature type="active site" description="Proton donor/acceptor" evidence="5">
    <location>
        <position position="147"/>
    </location>
</feature>
<dbReference type="EC" id="1.1.1.271" evidence="5"/>
<dbReference type="AlphaFoldDB" id="Q1PLA1"/>
<proteinExistence type="inferred from homology"/>
<evidence type="ECO:0000259" key="6">
    <source>
        <dbReference type="Pfam" id="PF01370"/>
    </source>
</evidence>
<evidence type="ECO:0000256" key="2">
    <source>
        <dbReference type="ARBA" id="ARBA00022857"/>
    </source>
</evidence>
<dbReference type="PANTHER" id="PTHR43238:SF1">
    <property type="entry name" value="GDP-L-FUCOSE SYNTHASE"/>
    <property type="match status" value="1"/>
</dbReference>
<keyword evidence="3 5" id="KW-0560">Oxidoreductase</keyword>
<feature type="domain" description="NAD-dependent epimerase/dehydratase" evidence="6">
    <location>
        <begin position="11"/>
        <end position="238"/>
    </location>
</feature>
<feature type="site" description="Important for catalytic activity" evidence="5">
    <location>
        <position position="120"/>
    </location>
</feature>
<organism evidence="7">
    <name type="scientific">uncultured Prochlorococcus marinus clone ASNC1363</name>
    <dbReference type="NCBI Taxonomy" id="379364"/>
    <lineage>
        <taxon>Bacteria</taxon>
        <taxon>Bacillati</taxon>
        <taxon>Cyanobacteriota</taxon>
        <taxon>Cyanophyceae</taxon>
        <taxon>Synechococcales</taxon>
        <taxon>Prochlorococcaceae</taxon>
        <taxon>Prochlorococcus</taxon>
    </lineage>
</organism>
<feature type="binding site" evidence="5">
    <location>
        <begin position="15"/>
        <end position="21"/>
    </location>
    <ligand>
        <name>NADP(+)</name>
        <dbReference type="ChEBI" id="CHEBI:58349"/>
    </ligand>
</feature>
<dbReference type="InterPro" id="IPR001509">
    <property type="entry name" value="Epimerase_deHydtase"/>
</dbReference>
<dbReference type="HAMAP" id="MF_00956">
    <property type="entry name" value="GDP_fucose_synth"/>
    <property type="match status" value="1"/>
</dbReference>
<evidence type="ECO:0000256" key="5">
    <source>
        <dbReference type="HAMAP-Rule" id="MF_00956"/>
    </source>
</evidence>
<feature type="site" description="Important for catalytic activity" evidence="5">
    <location>
        <position position="118"/>
    </location>
</feature>
<comment type="catalytic activity">
    <reaction evidence="5">
        <text>GDP-beta-L-fucose + NADP(+) = GDP-4-dehydro-alpha-D-rhamnose + NADPH + H(+)</text>
        <dbReference type="Rhea" id="RHEA:18885"/>
        <dbReference type="ChEBI" id="CHEBI:15378"/>
        <dbReference type="ChEBI" id="CHEBI:57273"/>
        <dbReference type="ChEBI" id="CHEBI:57783"/>
        <dbReference type="ChEBI" id="CHEBI:57964"/>
        <dbReference type="ChEBI" id="CHEBI:58349"/>
        <dbReference type="EC" id="1.1.1.271"/>
    </reaction>
</comment>
<dbReference type="GO" id="GO:0070401">
    <property type="term" value="F:NADP+ binding"/>
    <property type="evidence" value="ECO:0007669"/>
    <property type="project" value="UniProtKB-UniRule"/>
</dbReference>
<evidence type="ECO:0000256" key="1">
    <source>
        <dbReference type="ARBA" id="ARBA00005959"/>
    </source>
</evidence>
<dbReference type="SUPFAM" id="SSF51735">
    <property type="entry name" value="NAD(P)-binding Rossmann-fold domains"/>
    <property type="match status" value="1"/>
</dbReference>
<feature type="binding site" evidence="5">
    <location>
        <position position="220"/>
    </location>
    <ligand>
        <name>substrate</name>
    </ligand>
</feature>
<keyword evidence="4 5" id="KW-0413">Isomerase</keyword>
<dbReference type="Gene3D" id="3.40.50.720">
    <property type="entry name" value="NAD(P)-binding Rossmann-like Domain"/>
    <property type="match status" value="1"/>
</dbReference>
<comment type="caution">
    <text evidence="5">Lacks conserved residue(s) required for the propagation of feature annotation.</text>
</comment>
<accession>Q1PLA1</accession>
<feature type="binding site" evidence="5">
    <location>
        <position position="190"/>
    </location>
    <ligand>
        <name>NADP(+)</name>
        <dbReference type="ChEBI" id="CHEBI:58349"/>
    </ligand>
</feature>
<comment type="similarity">
    <text evidence="1 5">Belongs to the NAD(P)-dependent epimerase/dehydratase family. Fucose synthase subfamily.</text>
</comment>
<comment type="pathway">
    <text evidence="5">Nucleotide-sugar biosynthesis; GDP-L-fucose biosynthesis via de novo pathway; GDP-L-fucose from GDP-alpha-D-mannose: step 2/2.</text>
</comment>
<reference evidence="7" key="2">
    <citation type="submission" date="2006-04" db="EMBL/GenBank/DDBJ databases">
        <title>Sequencing of the draft fosmids and assembly of Prochlorococcus marinus environmental genome fragment.</title>
        <authorList>
            <consortium name="US DOE Joint Genome Institute (JGI)"/>
            <person name="Copeland A."/>
            <person name="Lucas S."/>
            <person name="Lapidus A."/>
            <person name="Barry K."/>
            <person name="Detter J.C."/>
            <person name="Glavina T."/>
            <person name="Hammon N."/>
            <person name="Israni S."/>
            <person name="Richardson P."/>
        </authorList>
    </citation>
    <scope>NUCLEOTIDE SEQUENCE</scope>
</reference>
<dbReference type="EMBL" id="DQ366712">
    <property type="protein sequence ID" value="ABE10790.1"/>
    <property type="molecule type" value="Genomic_DNA"/>
</dbReference>
<evidence type="ECO:0000256" key="3">
    <source>
        <dbReference type="ARBA" id="ARBA00023002"/>
    </source>
</evidence>
<dbReference type="GO" id="GO:0016853">
    <property type="term" value="F:isomerase activity"/>
    <property type="evidence" value="ECO:0007669"/>
    <property type="project" value="UniProtKB-KW"/>
</dbReference>
<keyword evidence="5" id="KW-0511">Multifunctional enzyme</keyword>
<name>Q1PLA1_PROMR</name>
<evidence type="ECO:0000313" key="7">
    <source>
        <dbReference type="EMBL" id="ABE10790.1"/>
    </source>
</evidence>
<comment type="function">
    <text evidence="5">Catalyzes the two-step NADP-dependent conversion of GDP-4-dehydro-6-deoxy-D-mannose to GDP-fucose, involving an epimerase and a reductase reaction.</text>
</comment>
<reference evidence="7" key="1">
    <citation type="journal article" date="2006" name="Science">
        <title>Genomic islands and the ecology and evolution of Prochlorococcus.</title>
        <authorList>
            <person name="Coleman M.L."/>
            <person name="Sullivan M.B."/>
            <person name="Martiny A.C."/>
            <person name="Steglich C."/>
            <person name="Barry K."/>
            <person name="Delong E.F."/>
            <person name="Chisholm S.W."/>
        </authorList>
    </citation>
    <scope>NUCLEOTIDE SEQUENCE</scope>
</reference>
<dbReference type="InterPro" id="IPR036291">
    <property type="entry name" value="NAD(P)-bd_dom_sf"/>
</dbReference>
<sequence length="338" mass="37835">MKKLISPDDHIFIAGASGMVGSSIFRIFKNAGYGNKSNGGFIYAPTRKELDLSDYSSVRNWFEKFNPTVVIIAAGKVGGISANANYPADFILENIKIQTNIIEIAYKHNVKRLLFLGSSCIYPKYSSQPIKEEYLLNNSLEPTNEWYAIAKIAGIKLCQALRIQYGFDAISLMPTNLYGPGDNYKITQSHVLPALIRKFDEAVKSNLSTVECWGDGTPKREFMHVDDLGKACLYVLENWDPCADNSPLDDNNYPLAFLNVGSGEEVTIKELAELIAHELDFTGSIVWDESKPNGNPRKLLNIEKIKSIGWTPTISLQEGIKKTLVNYKEDLRNKILRI</sequence>
<dbReference type="CDD" id="cd05239">
    <property type="entry name" value="GDP_FS_SDR_e"/>
    <property type="match status" value="1"/>
</dbReference>
<feature type="binding site" evidence="5">
    <location>
        <begin position="116"/>
        <end position="119"/>
    </location>
    <ligand>
        <name>NADP(+)</name>
        <dbReference type="ChEBI" id="CHEBI:58349"/>
    </ligand>
</feature>
<gene>
    <name evidence="5" type="primary">fcl</name>
    <name evidence="7" type="ORF">ASNC1363_0008</name>
</gene>
<dbReference type="GO" id="GO:0050577">
    <property type="term" value="F:GDP-L-fucose synthase activity"/>
    <property type="evidence" value="ECO:0007669"/>
    <property type="project" value="UniProtKB-UniRule"/>
</dbReference>
<dbReference type="Pfam" id="PF01370">
    <property type="entry name" value="Epimerase"/>
    <property type="match status" value="1"/>
</dbReference>